<evidence type="ECO:0000313" key="7">
    <source>
        <dbReference type="EMBL" id="VAX21305.1"/>
    </source>
</evidence>
<keyword evidence="4 5" id="KW-0472">Membrane</keyword>
<protein>
    <recommendedName>
        <fullName evidence="6">Cation/H+ exchanger transmembrane domain-containing protein</fullName>
    </recommendedName>
</protein>
<feature type="transmembrane region" description="Helical" evidence="5">
    <location>
        <begin position="123"/>
        <end position="148"/>
    </location>
</feature>
<sequence length="444" mass="46197">MTRLRPVSIVFVLLALMSFVYQLGGGRGGEGGSIDPLAESTLALGFVLLFAFSLGQMALALKAPSITGFLVAGILAGPFVLGFVTHKSAEPLQLVNGLALSLIAFTAGGELKIDRFMPRIKTLLWAATAQFGYTFFAVFSTLFPLFYFTGLLGGSLAIAFCGAVLISALSTANSPATAIAVITETKSSGPVSDLIIGVTVLKDVIVVVVFGIALGLIEAVIGQGKGMGYHLALDMFYEITISLLIGWAAGALMTVYLRLTDRNIGLFVVAAALIVVEVSAAFGASLLLASIMAGFIVENYSKTGEKLIKGIETSSAPIYVIFFSLAGQGLDLNAVAEMWPYALVLVLARMVGVRKGTVDGVRKTGEAPSEGKYAWTGFIGQAGVSIGFALAIGAQFPGWGQKLATLALAGIAINQIIGPIMMKRSLILAGEASTTPAPIEEKPA</sequence>
<evidence type="ECO:0000256" key="1">
    <source>
        <dbReference type="ARBA" id="ARBA00004141"/>
    </source>
</evidence>
<organism evidence="7">
    <name type="scientific">hydrothermal vent metagenome</name>
    <dbReference type="NCBI Taxonomy" id="652676"/>
    <lineage>
        <taxon>unclassified sequences</taxon>
        <taxon>metagenomes</taxon>
        <taxon>ecological metagenomes</taxon>
    </lineage>
</organism>
<feature type="transmembrane region" description="Helical" evidence="5">
    <location>
        <begin position="7"/>
        <end position="23"/>
    </location>
</feature>
<evidence type="ECO:0000256" key="2">
    <source>
        <dbReference type="ARBA" id="ARBA00022692"/>
    </source>
</evidence>
<proteinExistence type="predicted"/>
<dbReference type="GO" id="GO:1902600">
    <property type="term" value="P:proton transmembrane transport"/>
    <property type="evidence" value="ECO:0007669"/>
    <property type="project" value="InterPro"/>
</dbReference>
<feature type="transmembrane region" description="Helical" evidence="5">
    <location>
        <begin position="68"/>
        <end position="86"/>
    </location>
</feature>
<feature type="transmembrane region" description="Helical" evidence="5">
    <location>
        <begin position="92"/>
        <end position="111"/>
    </location>
</feature>
<dbReference type="PANTHER" id="PTHR43021:SF2">
    <property type="entry name" value="CATION_H+ EXCHANGER DOMAIN-CONTAINING PROTEIN"/>
    <property type="match status" value="1"/>
</dbReference>
<dbReference type="InterPro" id="IPR038770">
    <property type="entry name" value="Na+/solute_symporter_sf"/>
</dbReference>
<gene>
    <name evidence="7" type="ORF">MNBD_NITROSPINAE04-175</name>
</gene>
<feature type="transmembrane region" description="Helical" evidence="5">
    <location>
        <begin position="43"/>
        <end position="61"/>
    </location>
</feature>
<accession>A0A3B1CQP0</accession>
<feature type="transmembrane region" description="Helical" evidence="5">
    <location>
        <begin position="399"/>
        <end position="417"/>
    </location>
</feature>
<comment type="subcellular location">
    <subcellularLocation>
        <location evidence="1">Membrane</location>
        <topology evidence="1">Multi-pass membrane protein</topology>
    </subcellularLocation>
</comment>
<dbReference type="EMBL" id="UOGA01000199">
    <property type="protein sequence ID" value="VAX21305.1"/>
    <property type="molecule type" value="Genomic_DNA"/>
</dbReference>
<dbReference type="Pfam" id="PF00999">
    <property type="entry name" value="Na_H_Exchanger"/>
    <property type="match status" value="1"/>
</dbReference>
<dbReference type="InterPro" id="IPR006153">
    <property type="entry name" value="Cation/H_exchanger_TM"/>
</dbReference>
<reference evidence="7" key="1">
    <citation type="submission" date="2018-06" db="EMBL/GenBank/DDBJ databases">
        <authorList>
            <person name="Zhirakovskaya E."/>
        </authorList>
    </citation>
    <scope>NUCLEOTIDE SEQUENCE</scope>
</reference>
<evidence type="ECO:0000256" key="3">
    <source>
        <dbReference type="ARBA" id="ARBA00022989"/>
    </source>
</evidence>
<dbReference type="Gene3D" id="1.20.1530.20">
    <property type="match status" value="1"/>
</dbReference>
<feature type="transmembrane region" description="Helical" evidence="5">
    <location>
        <begin position="332"/>
        <end position="352"/>
    </location>
</feature>
<dbReference type="GO" id="GO:0015297">
    <property type="term" value="F:antiporter activity"/>
    <property type="evidence" value="ECO:0007669"/>
    <property type="project" value="InterPro"/>
</dbReference>
<feature type="transmembrane region" description="Helical" evidence="5">
    <location>
        <begin position="154"/>
        <end position="182"/>
    </location>
</feature>
<feature type="transmembrane region" description="Helical" evidence="5">
    <location>
        <begin position="373"/>
        <end position="393"/>
    </location>
</feature>
<dbReference type="GO" id="GO:0016020">
    <property type="term" value="C:membrane"/>
    <property type="evidence" value="ECO:0007669"/>
    <property type="project" value="UniProtKB-SubCell"/>
</dbReference>
<keyword evidence="2 5" id="KW-0812">Transmembrane</keyword>
<evidence type="ECO:0000259" key="6">
    <source>
        <dbReference type="Pfam" id="PF00999"/>
    </source>
</evidence>
<dbReference type="PANTHER" id="PTHR43021">
    <property type="entry name" value="NA(+)/H(+) ANTIPORTER-RELATED"/>
    <property type="match status" value="1"/>
</dbReference>
<feature type="domain" description="Cation/H+ exchanger transmembrane" evidence="6">
    <location>
        <begin position="54"/>
        <end position="416"/>
    </location>
</feature>
<keyword evidence="3 5" id="KW-1133">Transmembrane helix</keyword>
<evidence type="ECO:0000256" key="5">
    <source>
        <dbReference type="SAM" id="Phobius"/>
    </source>
</evidence>
<feature type="transmembrane region" description="Helical" evidence="5">
    <location>
        <begin position="194"/>
        <end position="216"/>
    </location>
</feature>
<dbReference type="AlphaFoldDB" id="A0A3B1CQP0"/>
<evidence type="ECO:0000256" key="4">
    <source>
        <dbReference type="ARBA" id="ARBA00023136"/>
    </source>
</evidence>
<feature type="transmembrane region" description="Helical" evidence="5">
    <location>
        <begin position="264"/>
        <end position="297"/>
    </location>
</feature>
<name>A0A3B1CQP0_9ZZZZ</name>
<feature type="transmembrane region" description="Helical" evidence="5">
    <location>
        <begin position="236"/>
        <end position="257"/>
    </location>
</feature>